<sequence>MITKEIPLRFQHGSKSFLACQLESLFPPLIFPKFLLEPSLTGFLPCIPPGGLETEGDYSYQGFEQKCGFSKEKVAVYINSSVAISPDENEIAAWLAKNGPISIALNAFAMQFYRKGVSHPFFVLCNPWMIDHAVLLVGYGKRGRIPFWAIKNSWGEDWGEQ</sequence>
<dbReference type="Gene3D" id="3.90.70.10">
    <property type="entry name" value="Cysteine proteinases"/>
    <property type="match status" value="1"/>
</dbReference>
<accession>A0A6J1W091</accession>
<dbReference type="GO" id="GO:0008234">
    <property type="term" value="F:cysteine-type peptidase activity"/>
    <property type="evidence" value="ECO:0007669"/>
    <property type="project" value="InterPro"/>
</dbReference>
<dbReference type="InterPro" id="IPR013128">
    <property type="entry name" value="Peptidase_C1A"/>
</dbReference>
<dbReference type="PROSITE" id="PS00639">
    <property type="entry name" value="THIOL_PROTEASE_HIS"/>
    <property type="match status" value="1"/>
</dbReference>
<feature type="non-terminal residue" evidence="4">
    <location>
        <position position="161"/>
    </location>
</feature>
<dbReference type="KEGG" id="nss:113430397"/>
<organism evidence="3 4">
    <name type="scientific">Notechis scutatus</name>
    <name type="common">mainland tiger snake</name>
    <dbReference type="NCBI Taxonomy" id="8663"/>
    <lineage>
        <taxon>Eukaryota</taxon>
        <taxon>Metazoa</taxon>
        <taxon>Chordata</taxon>
        <taxon>Craniata</taxon>
        <taxon>Vertebrata</taxon>
        <taxon>Euteleostomi</taxon>
        <taxon>Lepidosauria</taxon>
        <taxon>Squamata</taxon>
        <taxon>Bifurcata</taxon>
        <taxon>Unidentata</taxon>
        <taxon>Episquamata</taxon>
        <taxon>Toxicofera</taxon>
        <taxon>Serpentes</taxon>
        <taxon>Colubroidea</taxon>
        <taxon>Elapidae</taxon>
        <taxon>Hydrophiinae</taxon>
        <taxon>Notechis</taxon>
    </lineage>
</organism>
<dbReference type="InterPro" id="IPR039417">
    <property type="entry name" value="Peptidase_C1A_papain-like"/>
</dbReference>
<dbReference type="GO" id="GO:0006508">
    <property type="term" value="P:proteolysis"/>
    <property type="evidence" value="ECO:0007669"/>
    <property type="project" value="InterPro"/>
</dbReference>
<name>A0A6J1W091_9SAUR</name>
<evidence type="ECO:0000256" key="1">
    <source>
        <dbReference type="ARBA" id="ARBA00008455"/>
    </source>
</evidence>
<dbReference type="InterPro" id="IPR000668">
    <property type="entry name" value="Peptidase_C1A_C"/>
</dbReference>
<evidence type="ECO:0000259" key="2">
    <source>
        <dbReference type="SMART" id="SM00645"/>
    </source>
</evidence>
<dbReference type="SUPFAM" id="SSF54001">
    <property type="entry name" value="Cysteine proteinases"/>
    <property type="match status" value="1"/>
</dbReference>
<protein>
    <submittedName>
        <fullName evidence="4">Cathepsin F-like</fullName>
    </submittedName>
</protein>
<dbReference type="Proteomes" id="UP000504612">
    <property type="component" value="Unplaced"/>
</dbReference>
<feature type="domain" description="Peptidase C1A papain C-terminal" evidence="2">
    <location>
        <begin position="2"/>
        <end position="161"/>
    </location>
</feature>
<evidence type="ECO:0000313" key="4">
    <source>
        <dbReference type="RefSeq" id="XP_026548625.1"/>
    </source>
</evidence>
<dbReference type="AlphaFoldDB" id="A0A6J1W091"/>
<gene>
    <name evidence="4" type="primary">LOC113430397</name>
</gene>
<dbReference type="CDD" id="cd02248">
    <property type="entry name" value="Peptidase_C1A"/>
    <property type="match status" value="1"/>
</dbReference>
<dbReference type="InterPro" id="IPR038765">
    <property type="entry name" value="Papain-like_cys_pep_sf"/>
</dbReference>
<evidence type="ECO:0000313" key="3">
    <source>
        <dbReference type="Proteomes" id="UP000504612"/>
    </source>
</evidence>
<dbReference type="GeneID" id="113430397"/>
<reference evidence="4" key="1">
    <citation type="submission" date="2025-08" db="UniProtKB">
        <authorList>
            <consortium name="RefSeq"/>
        </authorList>
    </citation>
    <scope>IDENTIFICATION</scope>
</reference>
<dbReference type="PANTHER" id="PTHR12411">
    <property type="entry name" value="CYSTEINE PROTEASE FAMILY C1-RELATED"/>
    <property type="match status" value="1"/>
</dbReference>
<proteinExistence type="inferred from homology"/>
<dbReference type="InterPro" id="IPR025660">
    <property type="entry name" value="Pept_his_AS"/>
</dbReference>
<dbReference type="RefSeq" id="XP_026548625.1">
    <property type="nucleotide sequence ID" value="XM_026692840.1"/>
</dbReference>
<keyword evidence="3" id="KW-1185">Reference proteome</keyword>
<dbReference type="Pfam" id="PF00112">
    <property type="entry name" value="Peptidase_C1"/>
    <property type="match status" value="1"/>
</dbReference>
<dbReference type="SMART" id="SM00645">
    <property type="entry name" value="Pept_C1"/>
    <property type="match status" value="1"/>
</dbReference>
<comment type="similarity">
    <text evidence="1">Belongs to the peptidase C1 family.</text>
</comment>